<keyword evidence="5" id="KW-1185">Reference proteome</keyword>
<dbReference type="EMBL" id="JAIWYP010000003">
    <property type="protein sequence ID" value="KAH3859288.1"/>
    <property type="molecule type" value="Genomic_DNA"/>
</dbReference>
<dbReference type="Proteomes" id="UP000828390">
    <property type="component" value="Unassembled WGS sequence"/>
</dbReference>
<name>A0A9D4R9K4_DREPO</name>
<evidence type="ECO:0000256" key="2">
    <source>
        <dbReference type="ARBA" id="ARBA00022737"/>
    </source>
</evidence>
<evidence type="ECO:0000313" key="4">
    <source>
        <dbReference type="EMBL" id="KAH3859288.1"/>
    </source>
</evidence>
<dbReference type="GO" id="GO:0008017">
    <property type="term" value="F:microtubule binding"/>
    <property type="evidence" value="ECO:0007669"/>
    <property type="project" value="TreeGrafter"/>
</dbReference>
<keyword evidence="2" id="KW-0677">Repeat</keyword>
<evidence type="ECO:0000256" key="1">
    <source>
        <dbReference type="ARBA" id="ARBA00022574"/>
    </source>
</evidence>
<accession>A0A9D4R9K4</accession>
<proteinExistence type="predicted"/>
<dbReference type="InterPro" id="IPR050630">
    <property type="entry name" value="WD_repeat_EMAP"/>
</dbReference>
<dbReference type="PROSITE" id="PS50294">
    <property type="entry name" value="WD_REPEATS_REGION"/>
    <property type="match status" value="1"/>
</dbReference>
<protein>
    <submittedName>
        <fullName evidence="4">Uncharacterized protein</fullName>
    </submittedName>
</protein>
<reference evidence="4" key="2">
    <citation type="submission" date="2020-11" db="EMBL/GenBank/DDBJ databases">
        <authorList>
            <person name="McCartney M.A."/>
            <person name="Auch B."/>
            <person name="Kono T."/>
            <person name="Mallez S."/>
            <person name="Becker A."/>
            <person name="Gohl D.M."/>
            <person name="Silverstein K.A.T."/>
            <person name="Koren S."/>
            <person name="Bechman K.B."/>
            <person name="Herman A."/>
            <person name="Abrahante J.E."/>
            <person name="Garbe J."/>
        </authorList>
    </citation>
    <scope>NUCLEOTIDE SEQUENCE</scope>
    <source>
        <strain evidence="4">Duluth1</strain>
        <tissue evidence="4">Whole animal</tissue>
    </source>
</reference>
<dbReference type="GO" id="GO:0000226">
    <property type="term" value="P:microtubule cytoskeleton organization"/>
    <property type="evidence" value="ECO:0007669"/>
    <property type="project" value="TreeGrafter"/>
</dbReference>
<dbReference type="PROSITE" id="PS50082">
    <property type="entry name" value="WD_REPEATS_2"/>
    <property type="match status" value="1"/>
</dbReference>
<dbReference type="Gene3D" id="2.130.10.10">
    <property type="entry name" value="YVTN repeat-like/Quinoprotein amine dehydrogenase"/>
    <property type="match status" value="1"/>
</dbReference>
<dbReference type="InterPro" id="IPR015943">
    <property type="entry name" value="WD40/YVTN_repeat-like_dom_sf"/>
</dbReference>
<dbReference type="PANTHER" id="PTHR13720:SF50">
    <property type="entry name" value="ECHINODERM MICROTUBULE-ASSOCIATED PROTEIN-LIKE 2"/>
    <property type="match status" value="1"/>
</dbReference>
<sequence>MYLQLPCYIQYNRNPSDADLNFDSLYVKQQLAKTKTQSLFQATGNSYQGHSSHVTMAKFLCDDSRVISTGGKDETVMQWQVVA</sequence>
<dbReference type="InterPro" id="IPR001680">
    <property type="entry name" value="WD40_rpt"/>
</dbReference>
<dbReference type="AlphaFoldDB" id="A0A9D4R9K4"/>
<comment type="caution">
    <text evidence="4">The sequence shown here is derived from an EMBL/GenBank/DDBJ whole genome shotgun (WGS) entry which is preliminary data.</text>
</comment>
<dbReference type="PANTHER" id="PTHR13720">
    <property type="entry name" value="WD-40 REPEAT PROTEIN"/>
    <property type="match status" value="1"/>
</dbReference>
<dbReference type="GO" id="GO:0072686">
    <property type="term" value="C:mitotic spindle"/>
    <property type="evidence" value="ECO:0007669"/>
    <property type="project" value="TreeGrafter"/>
</dbReference>
<feature type="repeat" description="WD" evidence="3">
    <location>
        <begin position="47"/>
        <end position="83"/>
    </location>
</feature>
<evidence type="ECO:0000256" key="3">
    <source>
        <dbReference type="PROSITE-ProRule" id="PRU00221"/>
    </source>
</evidence>
<organism evidence="4 5">
    <name type="scientific">Dreissena polymorpha</name>
    <name type="common">Zebra mussel</name>
    <name type="synonym">Mytilus polymorpha</name>
    <dbReference type="NCBI Taxonomy" id="45954"/>
    <lineage>
        <taxon>Eukaryota</taxon>
        <taxon>Metazoa</taxon>
        <taxon>Spiralia</taxon>
        <taxon>Lophotrochozoa</taxon>
        <taxon>Mollusca</taxon>
        <taxon>Bivalvia</taxon>
        <taxon>Autobranchia</taxon>
        <taxon>Heteroconchia</taxon>
        <taxon>Euheterodonta</taxon>
        <taxon>Imparidentia</taxon>
        <taxon>Neoheterodontei</taxon>
        <taxon>Myida</taxon>
        <taxon>Dreissenoidea</taxon>
        <taxon>Dreissenidae</taxon>
        <taxon>Dreissena</taxon>
    </lineage>
</organism>
<reference evidence="4" key="1">
    <citation type="journal article" date="2019" name="bioRxiv">
        <title>The Genome of the Zebra Mussel, Dreissena polymorpha: A Resource for Invasive Species Research.</title>
        <authorList>
            <person name="McCartney M.A."/>
            <person name="Auch B."/>
            <person name="Kono T."/>
            <person name="Mallez S."/>
            <person name="Zhang Y."/>
            <person name="Obille A."/>
            <person name="Becker A."/>
            <person name="Abrahante J.E."/>
            <person name="Garbe J."/>
            <person name="Badalamenti J.P."/>
            <person name="Herman A."/>
            <person name="Mangelson H."/>
            <person name="Liachko I."/>
            <person name="Sullivan S."/>
            <person name="Sone E.D."/>
            <person name="Koren S."/>
            <person name="Silverstein K.A.T."/>
            <person name="Beckman K.B."/>
            <person name="Gohl D.M."/>
        </authorList>
    </citation>
    <scope>NUCLEOTIDE SEQUENCE</scope>
    <source>
        <strain evidence="4">Duluth1</strain>
        <tissue evidence="4">Whole animal</tissue>
    </source>
</reference>
<keyword evidence="1 3" id="KW-0853">WD repeat</keyword>
<gene>
    <name evidence="4" type="ORF">DPMN_102006</name>
</gene>
<evidence type="ECO:0000313" key="5">
    <source>
        <dbReference type="Proteomes" id="UP000828390"/>
    </source>
</evidence>